<evidence type="ECO:0000313" key="2">
    <source>
        <dbReference type="EMBL" id="GMT22407.1"/>
    </source>
</evidence>
<keyword evidence="3" id="KW-1185">Reference proteome</keyword>
<feature type="compositionally biased region" description="Low complexity" evidence="1">
    <location>
        <begin position="1"/>
        <end position="21"/>
    </location>
</feature>
<comment type="caution">
    <text evidence="2">The sequence shown here is derived from an EMBL/GenBank/DDBJ whole genome shotgun (WGS) entry which is preliminary data.</text>
</comment>
<gene>
    <name evidence="2" type="ORF">PFISCL1PPCAC_13704</name>
</gene>
<organism evidence="2 3">
    <name type="scientific">Pristionchus fissidentatus</name>
    <dbReference type="NCBI Taxonomy" id="1538716"/>
    <lineage>
        <taxon>Eukaryota</taxon>
        <taxon>Metazoa</taxon>
        <taxon>Ecdysozoa</taxon>
        <taxon>Nematoda</taxon>
        <taxon>Chromadorea</taxon>
        <taxon>Rhabditida</taxon>
        <taxon>Rhabditina</taxon>
        <taxon>Diplogasteromorpha</taxon>
        <taxon>Diplogasteroidea</taxon>
        <taxon>Neodiplogasteridae</taxon>
        <taxon>Pristionchus</taxon>
    </lineage>
</organism>
<feature type="compositionally biased region" description="Acidic residues" evidence="1">
    <location>
        <begin position="146"/>
        <end position="157"/>
    </location>
</feature>
<name>A0AAV5VWT6_9BILA</name>
<feature type="compositionally biased region" description="Low complexity" evidence="1">
    <location>
        <begin position="162"/>
        <end position="171"/>
    </location>
</feature>
<feature type="compositionally biased region" description="Low complexity" evidence="1">
    <location>
        <begin position="33"/>
        <end position="48"/>
    </location>
</feature>
<accession>A0AAV5VWT6</accession>
<feature type="non-terminal residue" evidence="2">
    <location>
        <position position="171"/>
    </location>
</feature>
<dbReference type="Proteomes" id="UP001432322">
    <property type="component" value="Unassembled WGS sequence"/>
</dbReference>
<dbReference type="AlphaFoldDB" id="A0AAV5VWT6"/>
<feature type="region of interest" description="Disordered" evidence="1">
    <location>
        <begin position="64"/>
        <end position="171"/>
    </location>
</feature>
<proteinExistence type="predicted"/>
<sequence>SSSFSFSSSSLSAGAAPSPLSTRLAYASRRSRGTGTASSALSSRPAAPGAGLLGEMVMILSAHEVPADDSMSSSDVESRRPRTRLCTGEEVDEESVEAGFTSRQARFARPVGLTTGAVPARTGAGRTPMGGARIRREPRGTSSQPPDEDESWLDDDLGSAGGSSAAAAAAA</sequence>
<dbReference type="EMBL" id="BTSY01000004">
    <property type="protein sequence ID" value="GMT22407.1"/>
    <property type="molecule type" value="Genomic_DNA"/>
</dbReference>
<reference evidence="2" key="1">
    <citation type="submission" date="2023-10" db="EMBL/GenBank/DDBJ databases">
        <title>Genome assembly of Pristionchus species.</title>
        <authorList>
            <person name="Yoshida K."/>
            <person name="Sommer R.J."/>
        </authorList>
    </citation>
    <scope>NUCLEOTIDE SEQUENCE</scope>
    <source>
        <strain evidence="2">RS5133</strain>
    </source>
</reference>
<protein>
    <submittedName>
        <fullName evidence="2">Uncharacterized protein</fullName>
    </submittedName>
</protein>
<feature type="non-terminal residue" evidence="2">
    <location>
        <position position="1"/>
    </location>
</feature>
<evidence type="ECO:0000256" key="1">
    <source>
        <dbReference type="SAM" id="MobiDB-lite"/>
    </source>
</evidence>
<feature type="region of interest" description="Disordered" evidence="1">
    <location>
        <begin position="1"/>
        <end position="48"/>
    </location>
</feature>
<evidence type="ECO:0000313" key="3">
    <source>
        <dbReference type="Proteomes" id="UP001432322"/>
    </source>
</evidence>